<organism evidence="2 3">
    <name type="scientific">Stephanodiscus triporus</name>
    <dbReference type="NCBI Taxonomy" id="2934178"/>
    <lineage>
        <taxon>Eukaryota</taxon>
        <taxon>Sar</taxon>
        <taxon>Stramenopiles</taxon>
        <taxon>Ochrophyta</taxon>
        <taxon>Bacillariophyta</taxon>
        <taxon>Coscinodiscophyceae</taxon>
        <taxon>Thalassiosirophycidae</taxon>
        <taxon>Stephanodiscales</taxon>
        <taxon>Stephanodiscaceae</taxon>
        <taxon>Stephanodiscus</taxon>
    </lineage>
</organism>
<keyword evidence="1" id="KW-1133">Transmembrane helix</keyword>
<dbReference type="Gene3D" id="1.20.5.110">
    <property type="match status" value="1"/>
</dbReference>
<evidence type="ECO:0000313" key="3">
    <source>
        <dbReference type="Proteomes" id="UP001530315"/>
    </source>
</evidence>
<reference evidence="2 3" key="1">
    <citation type="submission" date="2024-10" db="EMBL/GenBank/DDBJ databases">
        <title>Updated reference genomes for cyclostephanoid diatoms.</title>
        <authorList>
            <person name="Roberts W.R."/>
            <person name="Alverson A.J."/>
        </authorList>
    </citation>
    <scope>NUCLEOTIDE SEQUENCE [LARGE SCALE GENOMIC DNA]</scope>
    <source>
        <strain evidence="2 3">AJA276-08</strain>
    </source>
</reference>
<proteinExistence type="predicted"/>
<feature type="transmembrane region" description="Helical" evidence="1">
    <location>
        <begin position="111"/>
        <end position="131"/>
    </location>
</feature>
<keyword evidence="3" id="KW-1185">Reference proteome</keyword>
<sequence length="143" mass="16331">MSDPVYDAAVARYKAMHSKESNQCIEAGGYAYDYQPPQVSYANRQSQVVEDSLRTFIRAENAASNVLETLQMQRQQLRKANDDTWKIRSNAIKAQQQLKELQQKAWKKKQCLYAVIAMLAFVDATLFVRLVHCGGSFFCRRSG</sequence>
<gene>
    <name evidence="2" type="ORF">ACHAW5_006768</name>
</gene>
<dbReference type="AlphaFoldDB" id="A0ABD3NP20"/>
<name>A0ABD3NP20_9STRA</name>
<dbReference type="SUPFAM" id="SSF58038">
    <property type="entry name" value="SNARE fusion complex"/>
    <property type="match status" value="1"/>
</dbReference>
<keyword evidence="1" id="KW-0472">Membrane</keyword>
<comment type="caution">
    <text evidence="2">The sequence shown here is derived from an EMBL/GenBank/DDBJ whole genome shotgun (WGS) entry which is preliminary data.</text>
</comment>
<protein>
    <submittedName>
        <fullName evidence="2">Uncharacterized protein</fullName>
    </submittedName>
</protein>
<dbReference type="Proteomes" id="UP001530315">
    <property type="component" value="Unassembled WGS sequence"/>
</dbReference>
<keyword evidence="1" id="KW-0812">Transmembrane</keyword>
<accession>A0ABD3NP20</accession>
<dbReference type="EMBL" id="JALLAZ020001274">
    <property type="protein sequence ID" value="KAL3777617.1"/>
    <property type="molecule type" value="Genomic_DNA"/>
</dbReference>
<evidence type="ECO:0000256" key="1">
    <source>
        <dbReference type="SAM" id="Phobius"/>
    </source>
</evidence>
<evidence type="ECO:0000313" key="2">
    <source>
        <dbReference type="EMBL" id="KAL3777617.1"/>
    </source>
</evidence>